<dbReference type="RefSeq" id="WP_121533332.1">
    <property type="nucleotide sequence ID" value="NZ_RCHE01000054.1"/>
</dbReference>
<gene>
    <name evidence="1" type="ORF">D9K79_15945</name>
</gene>
<name>A0ABX9U2W1_9GAMM</name>
<proteinExistence type="predicted"/>
<sequence length="547" mass="61610">MSYQTSIHFDPTALLIIKNEVDNSIKLVESAVSTLVEDQTLPFGIDDALNQFEQCAQVLALIDMASLAKIAQYSAELMRKIMGNPATIQTKDVIALSEGTTMLKRYIEFICLREVKIPQFLLDTLNRLEACLGKPMTTEGQHIESLLDCITPDFDLPQAPTLEKSKYVHRLYKLSLNKLIKQEESELDLQALKIVGTYLASLSEKHPSKQYWNLVFVALNQIDQLLINEPRLRTLVSIERNIAQYFSSPERFKASLVDLSNILSLCISQEDEVSQHIRGKLNIGEDLLTDMQLQVFSRHLYGPDFGTMHTISELVTTEMAQIRNDIEFNYQNMSPEKTQELQAKLLELANIFKVLNLNEAYKDLERQANSLSQSEILKEETFAQQLMNCILSAMNSIGVLERHHTSSRLQLRVNNMNISLDRLDEAHEVLLNETKALIDQASETLVQYLQNNDLQSLAPVAVQLREIGGSMLFLNAETGQVALNTNAQFVSSRVESSTAIEANEINHLLDGLASADMLIENLKNKQPVLHSMFQVALDSSEKLKAVA</sequence>
<dbReference type="EMBL" id="RCHE01000054">
    <property type="protein sequence ID" value="RLL38923.1"/>
    <property type="molecule type" value="Genomic_DNA"/>
</dbReference>
<evidence type="ECO:0000313" key="2">
    <source>
        <dbReference type="Proteomes" id="UP000273105"/>
    </source>
</evidence>
<evidence type="ECO:0000313" key="1">
    <source>
        <dbReference type="EMBL" id="RLL38923.1"/>
    </source>
</evidence>
<reference evidence="1 2" key="1">
    <citation type="submission" date="2018-09" db="EMBL/GenBank/DDBJ databases">
        <title>The draft genome of Acinetobacter sp. strains.</title>
        <authorList>
            <person name="Qin J."/>
            <person name="Feng Y."/>
            <person name="Zong Z."/>
        </authorList>
    </citation>
    <scope>NUCLEOTIDE SEQUENCE [LARGE SCALE GENOMIC DNA]</scope>
    <source>
        <strain evidence="1 2">WCHAc060001</strain>
    </source>
</reference>
<organism evidence="1 2">
    <name type="scientific">Acinetobacter cumulans</name>
    <dbReference type="NCBI Taxonomy" id="2136182"/>
    <lineage>
        <taxon>Bacteria</taxon>
        <taxon>Pseudomonadati</taxon>
        <taxon>Pseudomonadota</taxon>
        <taxon>Gammaproteobacteria</taxon>
        <taxon>Moraxellales</taxon>
        <taxon>Moraxellaceae</taxon>
        <taxon>Acinetobacter</taxon>
    </lineage>
</organism>
<comment type="caution">
    <text evidence="1">The sequence shown here is derived from an EMBL/GenBank/DDBJ whole genome shotgun (WGS) entry which is preliminary data.</text>
</comment>
<accession>A0ABX9U2W1</accession>
<keyword evidence="2" id="KW-1185">Reference proteome</keyword>
<protein>
    <submittedName>
        <fullName evidence="1">Chemotaxis protein</fullName>
    </submittedName>
</protein>
<dbReference type="Proteomes" id="UP000273105">
    <property type="component" value="Unassembled WGS sequence"/>
</dbReference>